<evidence type="ECO:0000313" key="5">
    <source>
        <dbReference type="Proteomes" id="UP000295499"/>
    </source>
</evidence>
<dbReference type="SMART" id="SM00448">
    <property type="entry name" value="REC"/>
    <property type="match status" value="1"/>
</dbReference>
<evidence type="ECO:0000256" key="1">
    <source>
        <dbReference type="ARBA" id="ARBA00022553"/>
    </source>
</evidence>
<reference evidence="4 5" key="1">
    <citation type="submission" date="2019-03" db="EMBL/GenBank/DDBJ databases">
        <title>Genomic Encyclopedia of Archaeal and Bacterial Type Strains, Phase II (KMG-II): from individual species to whole genera.</title>
        <authorList>
            <person name="Goeker M."/>
        </authorList>
    </citation>
    <scope>NUCLEOTIDE SEQUENCE [LARGE SCALE GENOMIC DNA]</scope>
    <source>
        <strain evidence="4 5">DSM 19034</strain>
    </source>
</reference>
<dbReference type="Gene3D" id="3.40.50.2300">
    <property type="match status" value="1"/>
</dbReference>
<keyword evidence="5" id="KW-1185">Reference proteome</keyword>
<accession>A0A4R6IQY1</accession>
<evidence type="ECO:0000313" key="4">
    <source>
        <dbReference type="EMBL" id="TDO24416.1"/>
    </source>
</evidence>
<proteinExistence type="predicted"/>
<name>A0A4R6IQY1_9SPHI</name>
<dbReference type="EMBL" id="SNWM01000001">
    <property type="protein sequence ID" value="TDO24416.1"/>
    <property type="molecule type" value="Genomic_DNA"/>
</dbReference>
<sequence>MVFVDFCVNLFRMDTNTINILYIDDEPHNLNAFRASFRRSFGVFTAESGAAALPILASEDIHIIITDQRMPNMTGVEFLESILTTYPDPIRILLTGYSDLSAVIDAINKGQVYLYVTKPWQEDELRLNLEKAFEVFALRKENKVLNDQLMLVNEQLEFMLRQKLLS</sequence>
<dbReference type="AlphaFoldDB" id="A0A4R6IQY1"/>
<dbReference type="Pfam" id="PF00072">
    <property type="entry name" value="Response_reg"/>
    <property type="match status" value="1"/>
</dbReference>
<feature type="domain" description="Response regulatory" evidence="3">
    <location>
        <begin position="19"/>
        <end position="133"/>
    </location>
</feature>
<keyword evidence="1 2" id="KW-0597">Phosphoprotein</keyword>
<evidence type="ECO:0000256" key="2">
    <source>
        <dbReference type="PROSITE-ProRule" id="PRU00169"/>
    </source>
</evidence>
<dbReference type="SUPFAM" id="SSF52172">
    <property type="entry name" value="CheY-like"/>
    <property type="match status" value="1"/>
</dbReference>
<dbReference type="CDD" id="cd17569">
    <property type="entry name" value="REC_HupR-like"/>
    <property type="match status" value="1"/>
</dbReference>
<dbReference type="PROSITE" id="PS50110">
    <property type="entry name" value="RESPONSE_REGULATORY"/>
    <property type="match status" value="1"/>
</dbReference>
<dbReference type="Proteomes" id="UP000295499">
    <property type="component" value="Unassembled WGS sequence"/>
</dbReference>
<dbReference type="InterPro" id="IPR011006">
    <property type="entry name" value="CheY-like_superfamily"/>
</dbReference>
<dbReference type="PANTHER" id="PTHR44591">
    <property type="entry name" value="STRESS RESPONSE REGULATOR PROTEIN 1"/>
    <property type="match status" value="1"/>
</dbReference>
<dbReference type="InterPro" id="IPR050595">
    <property type="entry name" value="Bact_response_regulator"/>
</dbReference>
<evidence type="ECO:0000259" key="3">
    <source>
        <dbReference type="PROSITE" id="PS50110"/>
    </source>
</evidence>
<organism evidence="4 5">
    <name type="scientific">Pedobacter duraquae</name>
    <dbReference type="NCBI Taxonomy" id="425511"/>
    <lineage>
        <taxon>Bacteria</taxon>
        <taxon>Pseudomonadati</taxon>
        <taxon>Bacteroidota</taxon>
        <taxon>Sphingobacteriia</taxon>
        <taxon>Sphingobacteriales</taxon>
        <taxon>Sphingobacteriaceae</taxon>
        <taxon>Pedobacter</taxon>
    </lineage>
</organism>
<gene>
    <name evidence="4" type="ORF">CLV32_0705</name>
</gene>
<dbReference type="PANTHER" id="PTHR44591:SF19">
    <property type="entry name" value="TWO-COMPONENT RESPONSE REGULATOR-RELATED"/>
    <property type="match status" value="1"/>
</dbReference>
<comment type="caution">
    <text evidence="4">The sequence shown here is derived from an EMBL/GenBank/DDBJ whole genome shotgun (WGS) entry which is preliminary data.</text>
</comment>
<protein>
    <submittedName>
        <fullName evidence="4">Response regulator receiver domain-containing protein</fullName>
    </submittedName>
</protein>
<dbReference type="GO" id="GO:0000160">
    <property type="term" value="P:phosphorelay signal transduction system"/>
    <property type="evidence" value="ECO:0007669"/>
    <property type="project" value="InterPro"/>
</dbReference>
<feature type="modified residue" description="4-aspartylphosphate" evidence="2">
    <location>
        <position position="67"/>
    </location>
</feature>
<dbReference type="InterPro" id="IPR001789">
    <property type="entry name" value="Sig_transdc_resp-reg_receiver"/>
</dbReference>